<proteinExistence type="predicted"/>
<sequence length="328" mass="36252">MELQPLPYRKIKLLRARAINRLADCLEDSSHTTSTLVERLQKLNFNLADYSLPDRLILNGEGDIHSRSGHLLRLLGIARLFKESGVRVSAVNQSVDLVVGSRQANILNLVYSALDFVSVREPVSLRLLEQIGVTNARVVPDAAFSIAPATQAEKDAVRDKLKLPERYVCLTGSSDISKRSGDLFIKVYEGLKRVAGLPVIMMASTKTDKALARQLQAHDPSIIVMTDTYDYRSALAVIAESDVLVGGRFHPVIFAAREGTPVVPFKGNTHKMEGLMELLSYPVEPIDWRVLADCEARIQYVLNNHQALTQLLSANSERLSVEVARLAG</sequence>
<protein>
    <recommendedName>
        <fullName evidence="1">Polysaccharide pyruvyl transferase domain-containing protein</fullName>
    </recommendedName>
</protein>
<dbReference type="SUPFAM" id="SSF53756">
    <property type="entry name" value="UDP-Glycosyltransferase/glycogen phosphorylase"/>
    <property type="match status" value="1"/>
</dbReference>
<feature type="domain" description="Polysaccharide pyruvyl transferase" evidence="1">
    <location>
        <begin position="35"/>
        <end position="265"/>
    </location>
</feature>
<evidence type="ECO:0000313" key="2">
    <source>
        <dbReference type="EMBL" id="AKH20857.1"/>
    </source>
</evidence>
<keyword evidence="3" id="KW-1185">Reference proteome</keyword>
<evidence type="ECO:0000259" key="1">
    <source>
        <dbReference type="Pfam" id="PF04230"/>
    </source>
</evidence>
<dbReference type="Gene3D" id="3.40.50.2000">
    <property type="entry name" value="Glycogen Phosphorylase B"/>
    <property type="match status" value="1"/>
</dbReference>
<dbReference type="PANTHER" id="PTHR36836:SF1">
    <property type="entry name" value="COLANIC ACID BIOSYNTHESIS PROTEIN WCAK"/>
    <property type="match status" value="1"/>
</dbReference>
<dbReference type="KEGG" id="seds:AAY24_11410"/>
<accession>A0A0F7JYR9</accession>
<dbReference type="PANTHER" id="PTHR36836">
    <property type="entry name" value="COLANIC ACID BIOSYNTHESIS PROTEIN WCAK"/>
    <property type="match status" value="1"/>
</dbReference>
<organism evidence="2 3">
    <name type="scientific">Sedimenticola thiotaurini</name>
    <dbReference type="NCBI Taxonomy" id="1543721"/>
    <lineage>
        <taxon>Bacteria</taxon>
        <taxon>Pseudomonadati</taxon>
        <taxon>Pseudomonadota</taxon>
        <taxon>Gammaproteobacteria</taxon>
        <taxon>Chromatiales</taxon>
        <taxon>Sedimenticolaceae</taxon>
        <taxon>Sedimenticola</taxon>
    </lineage>
</organism>
<dbReference type="Pfam" id="PF04230">
    <property type="entry name" value="PS_pyruv_trans"/>
    <property type="match status" value="1"/>
</dbReference>
<dbReference type="AlphaFoldDB" id="A0A0F7JYR9"/>
<dbReference type="EMBL" id="CP011412">
    <property type="protein sequence ID" value="AKH20857.1"/>
    <property type="molecule type" value="Genomic_DNA"/>
</dbReference>
<name>A0A0F7JYR9_9GAMM</name>
<evidence type="ECO:0000313" key="3">
    <source>
        <dbReference type="Proteomes" id="UP000034410"/>
    </source>
</evidence>
<dbReference type="InterPro" id="IPR007345">
    <property type="entry name" value="Polysacch_pyruvyl_Trfase"/>
</dbReference>
<gene>
    <name evidence="2" type="ORF">AAY24_11410</name>
</gene>
<reference evidence="2 3" key="1">
    <citation type="journal article" date="2015" name="Genome Announc.">
        <title>Complete Genome Sequence of Sedimenticola thiotaurini Strain SIP-G1, a Polyphosphate- and Polyhydroxyalkanoate-Accumulating Sulfur-Oxidizing Gammaproteobacterium Isolated from Salt Marsh Sediments.</title>
        <authorList>
            <person name="Flood B.E."/>
            <person name="Jones D.S."/>
            <person name="Bailey J.V."/>
        </authorList>
    </citation>
    <scope>NUCLEOTIDE SEQUENCE [LARGE SCALE GENOMIC DNA]</scope>
    <source>
        <strain evidence="2 3">SIP-G1</strain>
    </source>
</reference>
<dbReference type="Proteomes" id="UP000034410">
    <property type="component" value="Chromosome"/>
</dbReference>